<dbReference type="NCBIfam" id="NF038404">
    <property type="entry name" value="perm_prefix_2"/>
    <property type="match status" value="1"/>
</dbReference>
<dbReference type="PANTHER" id="PTHR30572">
    <property type="entry name" value="MEMBRANE COMPONENT OF TRANSPORTER-RELATED"/>
    <property type="match status" value="1"/>
</dbReference>
<evidence type="ECO:0000256" key="2">
    <source>
        <dbReference type="ARBA" id="ARBA00022475"/>
    </source>
</evidence>
<dbReference type="OrthoDB" id="5933722at2"/>
<comment type="caution">
    <text evidence="9">The sequence shown here is derived from an EMBL/GenBank/DDBJ whole genome shotgun (WGS) entry which is preliminary data.</text>
</comment>
<dbReference type="Pfam" id="PF12704">
    <property type="entry name" value="MacB_PCD"/>
    <property type="match status" value="2"/>
</dbReference>
<feature type="transmembrane region" description="Helical" evidence="6">
    <location>
        <begin position="474"/>
        <end position="497"/>
    </location>
</feature>
<feature type="transmembrane region" description="Helical" evidence="6">
    <location>
        <begin position="772"/>
        <end position="792"/>
    </location>
</feature>
<feature type="transmembrane region" description="Helical" evidence="6">
    <location>
        <begin position="379"/>
        <end position="399"/>
    </location>
</feature>
<feature type="transmembrane region" description="Helical" evidence="6">
    <location>
        <begin position="857"/>
        <end position="877"/>
    </location>
</feature>
<feature type="transmembrane region" description="Helical" evidence="6">
    <location>
        <begin position="103"/>
        <end position="122"/>
    </location>
</feature>
<feature type="domain" description="ABC3 transporter permease C-terminal" evidence="7">
    <location>
        <begin position="385"/>
        <end position="501"/>
    </location>
</feature>
<keyword evidence="5 6" id="KW-0472">Membrane</keyword>
<evidence type="ECO:0000256" key="1">
    <source>
        <dbReference type="ARBA" id="ARBA00004651"/>
    </source>
</evidence>
<evidence type="ECO:0000256" key="6">
    <source>
        <dbReference type="SAM" id="Phobius"/>
    </source>
</evidence>
<comment type="subcellular location">
    <subcellularLocation>
        <location evidence="1">Cell membrane</location>
        <topology evidence="1">Multi-pass membrane protein</topology>
    </subcellularLocation>
</comment>
<feature type="transmembrane region" description="Helical" evidence="6">
    <location>
        <begin position="435"/>
        <end position="453"/>
    </location>
</feature>
<keyword evidence="2" id="KW-1003">Cell membrane</keyword>
<keyword evidence="4 6" id="KW-1133">Transmembrane helix</keyword>
<dbReference type="Proteomes" id="UP000253141">
    <property type="component" value="Unassembled WGS sequence"/>
</dbReference>
<dbReference type="GO" id="GO:0005886">
    <property type="term" value="C:plasma membrane"/>
    <property type="evidence" value="ECO:0007669"/>
    <property type="project" value="UniProtKB-SubCell"/>
</dbReference>
<dbReference type="InterPro" id="IPR050250">
    <property type="entry name" value="Macrolide_Exporter_MacB"/>
</dbReference>
<protein>
    <submittedName>
        <fullName evidence="9">ABC transporter permease</fullName>
    </submittedName>
</protein>
<proteinExistence type="predicted"/>
<feature type="transmembrane region" description="Helical" evidence="6">
    <location>
        <begin position="820"/>
        <end position="837"/>
    </location>
</feature>
<organism evidence="9 10">
    <name type="scientific">Runella aurantiaca</name>
    <dbReference type="NCBI Taxonomy" id="2282308"/>
    <lineage>
        <taxon>Bacteria</taxon>
        <taxon>Pseudomonadati</taxon>
        <taxon>Bacteroidota</taxon>
        <taxon>Cytophagia</taxon>
        <taxon>Cytophagales</taxon>
        <taxon>Spirosomataceae</taxon>
        <taxon>Runella</taxon>
    </lineage>
</organism>
<sequence>MKPKKAAPPRWAERLLTFFCAPHLLEEVQGDLHERFERQVLLFGVKIARRQYALNVLSFIRPFTLKRKKPEYPTTFLYSPTMLRNYLKIAFRNLVRHKMFSSLNILGLTTGTVCCLYILVFVKDQFGYDIHHKDAENIYRLHTHIEFNSGDQPGFNSGTSSPIIAPTMKKDFPEVMEYTRVLNFFTTKNNILGVEGKTATFTEDKGFLVDSTFFKVFNYRFVEGSPEHSLDAPYTVVLSTRVAKKLFGNEKAINKRIKVGNNVNTTTYTVTGVYDENFGRSHLRPSFLVNLNSGGFGEFARNNTEWAGNNFIYGYVKLKPNTDPQSVEAKIPSFLKRYGEKRLAELGMNKQIFLQKITDIHLHSKGITNQADKVSDISFLYILLTIAAFIQLIACINFVNLTTARSVRRAKEVGVRKAVGAFRSVLIGQFLGESMLIAFISIFLALPIVRLLLPFLNSLTDSSLELNITQNLDILLITVLVALSTGLLAGIYPALYLSSFKPVSVLKGTFKFNPASVVLRKGLVVFQFSIAIVLIIGVLVISKQLNYMQNKDLGFDQKQKIVVSLSNENAKSKFTALKNELLTQNQIKNIGGARYYPSSQFFEDMLVFKAGGSMDKGQLIKNNVADEGFFKTLGIKLIAGRNFTPADTNQQVILSEKSVKDLKLNVETAVGTQVFTGSGNDIATYTIIGIHKDYINNSLKDEITPVMTHYNSQPDYMILEAQTNDYTSLFANAEKIWKKLVPEVPFQYSFLDEDIQKQYVEEKTLRKIINSFTFIAILISCLGLFGLAMFTAEQRTKEIGVRKVLGASVVSITALLSKEFLKPVLIALVIASPLSYYAMSKWLEGFVYRTDVGWENFVFAGIAIFSISLFTVSYQAIKAALLNPVTTLKTE</sequence>
<keyword evidence="3 6" id="KW-0812">Transmembrane</keyword>
<evidence type="ECO:0000313" key="9">
    <source>
        <dbReference type="EMBL" id="RDB05324.1"/>
    </source>
</evidence>
<dbReference type="AlphaFoldDB" id="A0A369IDL8"/>
<dbReference type="InterPro" id="IPR025857">
    <property type="entry name" value="MacB_PCD"/>
</dbReference>
<dbReference type="PANTHER" id="PTHR30572:SF18">
    <property type="entry name" value="ABC-TYPE MACROLIDE FAMILY EXPORT SYSTEM PERMEASE COMPONENT 2"/>
    <property type="match status" value="1"/>
</dbReference>
<evidence type="ECO:0000256" key="3">
    <source>
        <dbReference type="ARBA" id="ARBA00022692"/>
    </source>
</evidence>
<evidence type="ECO:0000259" key="8">
    <source>
        <dbReference type="Pfam" id="PF12704"/>
    </source>
</evidence>
<gene>
    <name evidence="9" type="ORF">DVG78_14085</name>
</gene>
<feature type="domain" description="ABC3 transporter permease C-terminal" evidence="7">
    <location>
        <begin position="771"/>
        <end position="883"/>
    </location>
</feature>
<evidence type="ECO:0000313" key="10">
    <source>
        <dbReference type="Proteomes" id="UP000253141"/>
    </source>
</evidence>
<feature type="domain" description="MacB-like periplasmic core" evidence="8">
    <location>
        <begin position="101"/>
        <end position="332"/>
    </location>
</feature>
<evidence type="ECO:0000256" key="4">
    <source>
        <dbReference type="ARBA" id="ARBA00022989"/>
    </source>
</evidence>
<dbReference type="InterPro" id="IPR047699">
    <property type="entry name" value="Permease_put_prefix"/>
</dbReference>
<feature type="domain" description="MacB-like periplasmic core" evidence="8">
    <location>
        <begin position="530"/>
        <end position="700"/>
    </location>
</feature>
<dbReference type="InterPro" id="IPR003838">
    <property type="entry name" value="ABC3_permease_C"/>
</dbReference>
<dbReference type="GO" id="GO:0022857">
    <property type="term" value="F:transmembrane transporter activity"/>
    <property type="evidence" value="ECO:0007669"/>
    <property type="project" value="TreeGrafter"/>
</dbReference>
<accession>A0A369IDL8</accession>
<name>A0A369IDL8_9BACT</name>
<keyword evidence="10" id="KW-1185">Reference proteome</keyword>
<feature type="transmembrane region" description="Helical" evidence="6">
    <location>
        <begin position="517"/>
        <end position="541"/>
    </location>
</feature>
<dbReference type="RefSeq" id="WP_114461706.1">
    <property type="nucleotide sequence ID" value="NZ_QPIW01000010.1"/>
</dbReference>
<dbReference type="EMBL" id="QPIW01000010">
    <property type="protein sequence ID" value="RDB05324.1"/>
    <property type="molecule type" value="Genomic_DNA"/>
</dbReference>
<dbReference type="Pfam" id="PF02687">
    <property type="entry name" value="FtsX"/>
    <property type="match status" value="2"/>
</dbReference>
<reference evidence="9 10" key="1">
    <citation type="submission" date="2018-07" db="EMBL/GenBank/DDBJ databases">
        <title>Genome analysis of Runella aurantiaca.</title>
        <authorList>
            <person name="Yang X."/>
        </authorList>
    </citation>
    <scope>NUCLEOTIDE SEQUENCE [LARGE SCALE GENOMIC DNA]</scope>
    <source>
        <strain evidence="9 10">YX9</strain>
    </source>
</reference>
<evidence type="ECO:0000259" key="7">
    <source>
        <dbReference type="Pfam" id="PF02687"/>
    </source>
</evidence>
<evidence type="ECO:0000256" key="5">
    <source>
        <dbReference type="ARBA" id="ARBA00023136"/>
    </source>
</evidence>